<dbReference type="GO" id="GO:0016600">
    <property type="term" value="C:flotillin complex"/>
    <property type="evidence" value="ECO:0007669"/>
    <property type="project" value="TreeGrafter"/>
</dbReference>
<dbReference type="InterPro" id="IPR036013">
    <property type="entry name" value="Band_7/SPFH_dom_sf"/>
</dbReference>
<dbReference type="GO" id="GO:0072659">
    <property type="term" value="P:protein localization to plasma membrane"/>
    <property type="evidence" value="ECO:0007669"/>
    <property type="project" value="TreeGrafter"/>
</dbReference>
<dbReference type="RefSeq" id="XP_031556421.1">
    <property type="nucleotide sequence ID" value="XM_031700561.1"/>
</dbReference>
<evidence type="ECO:0000256" key="1">
    <source>
        <dbReference type="ARBA" id="ARBA00004370"/>
    </source>
</evidence>
<name>A0A6P8HKX5_ACTTE</name>
<dbReference type="KEGG" id="aten:116293166"/>
<keyword evidence="7" id="KW-1185">Reference proteome</keyword>
<dbReference type="InterPro" id="IPR027705">
    <property type="entry name" value="Flotillin_fam"/>
</dbReference>
<protein>
    <submittedName>
        <fullName evidence="8">Flotillin-2a-like</fullName>
    </submittedName>
</protein>
<evidence type="ECO:0000259" key="6">
    <source>
        <dbReference type="Pfam" id="PF01145"/>
    </source>
</evidence>
<gene>
    <name evidence="8" type="primary">LOC116293166</name>
</gene>
<evidence type="ECO:0000256" key="4">
    <source>
        <dbReference type="RuleBase" id="RU366054"/>
    </source>
</evidence>
<dbReference type="GO" id="GO:0045661">
    <property type="term" value="P:regulation of myoblast differentiation"/>
    <property type="evidence" value="ECO:0007669"/>
    <property type="project" value="TreeGrafter"/>
</dbReference>
<dbReference type="GO" id="GO:0031410">
    <property type="term" value="C:cytoplasmic vesicle"/>
    <property type="evidence" value="ECO:0007669"/>
    <property type="project" value="TreeGrafter"/>
</dbReference>
<dbReference type="GO" id="GO:0002020">
    <property type="term" value="F:protease binding"/>
    <property type="evidence" value="ECO:0007669"/>
    <property type="project" value="TreeGrafter"/>
</dbReference>
<dbReference type="InParanoid" id="A0A6P8HKX5"/>
<keyword evidence="5" id="KW-0732">Signal</keyword>
<sequence length="142" mass="15431">LGGCCGAGNKKTVIGGWAWAWAFVTDVQAISLEVMTLNPKCEMVETSQGVAVTVTGVCQVKVMTEPRLLKTACEQFLGKSTREIESVVLQTLEGHLRAILGTLTVEEIYKGKQTEHVGTSRSGYTYSTVCGIYVNTICMYEK</sequence>
<dbReference type="AlphaFoldDB" id="A0A6P8HKX5"/>
<comment type="subcellular location">
    <subcellularLocation>
        <location evidence="1">Membrane</location>
    </subcellularLocation>
</comment>
<dbReference type="Gene3D" id="3.30.479.30">
    <property type="entry name" value="Band 7 domain"/>
    <property type="match status" value="1"/>
</dbReference>
<dbReference type="GeneID" id="116293166"/>
<organism evidence="7 8">
    <name type="scientific">Actinia tenebrosa</name>
    <name type="common">Australian red waratah sea anemone</name>
    <dbReference type="NCBI Taxonomy" id="6105"/>
    <lineage>
        <taxon>Eukaryota</taxon>
        <taxon>Metazoa</taxon>
        <taxon>Cnidaria</taxon>
        <taxon>Anthozoa</taxon>
        <taxon>Hexacorallia</taxon>
        <taxon>Actiniaria</taxon>
        <taxon>Actiniidae</taxon>
        <taxon>Actinia</taxon>
    </lineage>
</organism>
<dbReference type="PANTHER" id="PTHR13806">
    <property type="entry name" value="FLOTILLIN-RELATED"/>
    <property type="match status" value="1"/>
</dbReference>
<evidence type="ECO:0000256" key="5">
    <source>
        <dbReference type="SAM" id="SignalP"/>
    </source>
</evidence>
<proteinExistence type="inferred from homology"/>
<evidence type="ECO:0000313" key="8">
    <source>
        <dbReference type="RefSeq" id="XP_031556421.1"/>
    </source>
</evidence>
<keyword evidence="3" id="KW-0472">Membrane</keyword>
<feature type="signal peptide" evidence="5">
    <location>
        <begin position="1"/>
        <end position="29"/>
    </location>
</feature>
<accession>A0A6P8HKX5</accession>
<dbReference type="InterPro" id="IPR001107">
    <property type="entry name" value="Band_7"/>
</dbReference>
<dbReference type="Proteomes" id="UP000515163">
    <property type="component" value="Unplaced"/>
</dbReference>
<dbReference type="PANTHER" id="PTHR13806:SF46">
    <property type="entry name" value="FLOTILLIN-1-RELATED"/>
    <property type="match status" value="1"/>
</dbReference>
<feature type="domain" description="Band 7" evidence="6">
    <location>
        <begin position="12"/>
        <end position="112"/>
    </location>
</feature>
<evidence type="ECO:0000256" key="3">
    <source>
        <dbReference type="ARBA" id="ARBA00023136"/>
    </source>
</evidence>
<dbReference type="Pfam" id="PF01145">
    <property type="entry name" value="Band_7"/>
    <property type="match status" value="1"/>
</dbReference>
<dbReference type="CDD" id="cd03399">
    <property type="entry name" value="SPFH_flotillin"/>
    <property type="match status" value="1"/>
</dbReference>
<reference evidence="8" key="1">
    <citation type="submission" date="2025-08" db="UniProtKB">
        <authorList>
            <consortium name="RefSeq"/>
        </authorList>
    </citation>
    <scope>IDENTIFICATION</scope>
    <source>
        <tissue evidence="8">Tentacle</tissue>
    </source>
</reference>
<dbReference type="OrthoDB" id="6080404at2759"/>
<evidence type="ECO:0000313" key="7">
    <source>
        <dbReference type="Proteomes" id="UP000515163"/>
    </source>
</evidence>
<dbReference type="SUPFAM" id="SSF117892">
    <property type="entry name" value="Band 7/SPFH domain"/>
    <property type="match status" value="1"/>
</dbReference>
<comment type="similarity">
    <text evidence="2 4">Belongs to the band 7/mec-2 family. Flotillin subfamily.</text>
</comment>
<feature type="non-terminal residue" evidence="8">
    <location>
        <position position="1"/>
    </location>
</feature>
<evidence type="ECO:0000256" key="2">
    <source>
        <dbReference type="ARBA" id="ARBA00007161"/>
    </source>
</evidence>
<feature type="chain" id="PRO_5027761280" evidence="5">
    <location>
        <begin position="30"/>
        <end position="142"/>
    </location>
</feature>